<comment type="caution">
    <text evidence="7">The sequence shown here is derived from an EMBL/GenBank/DDBJ whole genome shotgun (WGS) entry which is preliminary data.</text>
</comment>
<sequence length="396" mass="41771">MRPRAHLMGLMVPAFAAGMHRNMRILTVVAMAAGLAGCGGVEQAPLAGKPPEVGVVKLEVKDVAIRAELAGRTVAYRSAEVRPQVNGIVLKRHFTEGSLVKAGDLLYQIDPAGYQAALQQAEATLASARAALGSLKGRAERYAELAKIDGVSRQEREEADADYRKGLAAVKAGEAAVAAARVDLSRTRVLAPISGRIGRSAVSEGALLTAGQSAALATIQQLDPMYVDIVQSSQDLLAFKRRQSDGELQPAGAAARLKLEDGAPYRHPGKLRFTELNVDRVSGAVTLRAEFPNPEGLLLPGMYVRAELEQGVRRQAVLAPQQGVARDDKGRATALVLGAGNKVEQRLLTTEGTHGAYWLVATGLKAGDRLIVDGLQRARPGEAATPVALPAQAGRS</sequence>
<dbReference type="Gene3D" id="2.40.30.170">
    <property type="match status" value="1"/>
</dbReference>
<dbReference type="Gene3D" id="1.10.287.470">
    <property type="entry name" value="Helix hairpin bin"/>
    <property type="match status" value="1"/>
</dbReference>
<dbReference type="PANTHER" id="PTHR30158">
    <property type="entry name" value="ACRA/E-RELATED COMPONENT OF DRUG EFFLUX TRANSPORTER"/>
    <property type="match status" value="1"/>
</dbReference>
<proteinExistence type="inferred from homology"/>
<evidence type="ECO:0000256" key="1">
    <source>
        <dbReference type="ARBA" id="ARBA00004196"/>
    </source>
</evidence>
<feature type="domain" description="Multidrug resistance protein MdtA-like beta-barrel" evidence="5">
    <location>
        <begin position="224"/>
        <end position="311"/>
    </location>
</feature>
<comment type="subcellular location">
    <subcellularLocation>
        <location evidence="1">Cell envelope</location>
    </subcellularLocation>
</comment>
<dbReference type="InterPro" id="IPR058624">
    <property type="entry name" value="MdtA-like_HH"/>
</dbReference>
<protein>
    <submittedName>
        <fullName evidence="7">Hemolysin D</fullName>
    </submittedName>
</protein>
<dbReference type="Pfam" id="PF25967">
    <property type="entry name" value="RND-MFP_C"/>
    <property type="match status" value="1"/>
</dbReference>
<dbReference type="InterPro" id="IPR058627">
    <property type="entry name" value="MdtA-like_C"/>
</dbReference>
<feature type="domain" description="Multidrug resistance protein MdtA-like alpha-helical hairpin" evidence="3">
    <location>
        <begin position="118"/>
        <end position="185"/>
    </location>
</feature>
<evidence type="ECO:0000259" key="4">
    <source>
        <dbReference type="Pfam" id="PF25917"/>
    </source>
</evidence>
<dbReference type="Pfam" id="PF25917">
    <property type="entry name" value="BSH_RND"/>
    <property type="match status" value="1"/>
</dbReference>
<gene>
    <name evidence="7" type="ORF">O166_14560</name>
</gene>
<feature type="domain" description="Multidrug resistance protein MdtA-like C-terminal permuted SH3" evidence="6">
    <location>
        <begin position="315"/>
        <end position="377"/>
    </location>
</feature>
<dbReference type="SUPFAM" id="SSF111369">
    <property type="entry name" value="HlyD-like secretion proteins"/>
    <property type="match status" value="1"/>
</dbReference>
<keyword evidence="8" id="KW-1185">Reference proteome</keyword>
<dbReference type="NCBIfam" id="TIGR01730">
    <property type="entry name" value="RND_mfp"/>
    <property type="match status" value="1"/>
</dbReference>
<evidence type="ECO:0000313" key="7">
    <source>
        <dbReference type="EMBL" id="ERE00381.1"/>
    </source>
</evidence>
<accession>A0ABP2XHK1</accession>
<dbReference type="InterPro" id="IPR058625">
    <property type="entry name" value="MdtA-like_BSH"/>
</dbReference>
<dbReference type="EMBL" id="AVPH01000276">
    <property type="protein sequence ID" value="ERE00381.1"/>
    <property type="molecule type" value="Genomic_DNA"/>
</dbReference>
<dbReference type="Proteomes" id="UP000016426">
    <property type="component" value="Unassembled WGS sequence"/>
</dbReference>
<reference evidence="7 8" key="1">
    <citation type="journal article" date="2013" name="Genome Announc.">
        <title>Genome Sequence of the Pigment-Producing Bacterium Pseudogulbenkiania ferrooxidans, Isolated from Loktak Lake.</title>
        <authorList>
            <person name="Puranik S."/>
            <person name="Talkal R."/>
            <person name="Qureshi A."/>
            <person name="Khardenavis A."/>
            <person name="Kapley A."/>
            <person name="Purohit H.J."/>
        </authorList>
    </citation>
    <scope>NUCLEOTIDE SEQUENCE [LARGE SCALE GENOMIC DNA]</scope>
    <source>
        <strain evidence="7 8">EGD-HP2</strain>
    </source>
</reference>
<evidence type="ECO:0000259" key="3">
    <source>
        <dbReference type="Pfam" id="PF25876"/>
    </source>
</evidence>
<dbReference type="PANTHER" id="PTHR30158:SF3">
    <property type="entry name" value="MULTIDRUG EFFLUX PUMP SUBUNIT ACRA-RELATED"/>
    <property type="match status" value="1"/>
</dbReference>
<dbReference type="Pfam" id="PF25944">
    <property type="entry name" value="Beta-barrel_RND"/>
    <property type="match status" value="1"/>
</dbReference>
<evidence type="ECO:0000256" key="2">
    <source>
        <dbReference type="ARBA" id="ARBA00009477"/>
    </source>
</evidence>
<evidence type="ECO:0000259" key="5">
    <source>
        <dbReference type="Pfam" id="PF25944"/>
    </source>
</evidence>
<evidence type="ECO:0000259" key="6">
    <source>
        <dbReference type="Pfam" id="PF25967"/>
    </source>
</evidence>
<comment type="similarity">
    <text evidence="2">Belongs to the membrane fusion protein (MFP) (TC 8.A.1) family.</text>
</comment>
<organism evidence="7 8">
    <name type="scientific">Pseudogulbenkiania ferrooxidans EGD-HP2</name>
    <dbReference type="NCBI Taxonomy" id="1388764"/>
    <lineage>
        <taxon>Bacteria</taxon>
        <taxon>Pseudomonadati</taxon>
        <taxon>Pseudomonadota</taxon>
        <taxon>Betaproteobacteria</taxon>
        <taxon>Neisseriales</taxon>
        <taxon>Chromobacteriaceae</taxon>
        <taxon>Pseudogulbenkiania</taxon>
    </lineage>
</organism>
<feature type="domain" description="Multidrug resistance protein MdtA-like barrel-sandwich hybrid" evidence="4">
    <location>
        <begin position="77"/>
        <end position="220"/>
    </location>
</feature>
<dbReference type="InterPro" id="IPR058626">
    <property type="entry name" value="MdtA-like_b-barrel"/>
</dbReference>
<evidence type="ECO:0000313" key="8">
    <source>
        <dbReference type="Proteomes" id="UP000016426"/>
    </source>
</evidence>
<name>A0ABP2XHK1_9NEIS</name>
<dbReference type="Gene3D" id="2.40.50.100">
    <property type="match status" value="1"/>
</dbReference>
<dbReference type="Pfam" id="PF25876">
    <property type="entry name" value="HH_MFP_RND"/>
    <property type="match status" value="1"/>
</dbReference>
<dbReference type="Gene3D" id="2.40.420.20">
    <property type="match status" value="1"/>
</dbReference>
<dbReference type="InterPro" id="IPR006143">
    <property type="entry name" value="RND_pump_MFP"/>
</dbReference>